<organism evidence="3 4">
    <name type="scientific">Tenacibaculum dicentrarchi</name>
    <dbReference type="NCBI Taxonomy" id="669041"/>
    <lineage>
        <taxon>Bacteria</taxon>
        <taxon>Pseudomonadati</taxon>
        <taxon>Bacteroidota</taxon>
        <taxon>Flavobacteriia</taxon>
        <taxon>Flavobacteriales</taxon>
        <taxon>Flavobacteriaceae</taxon>
        <taxon>Tenacibaculum</taxon>
    </lineage>
</organism>
<evidence type="ECO:0000256" key="1">
    <source>
        <dbReference type="SAM" id="MobiDB-lite"/>
    </source>
</evidence>
<sequence>MYVCINCINQCYNMIKKLLLLFIFCTCPAVNAQYTTVINSNRPGFSESPYSVGLGVYQFETGVFFRKAKATPTFSNPQALGLNLLFRTSFFTEKLEFNINTSLQKDKIAFKNVFESYTSKIGLSKLTLAAKYLVYAPKYDDKKKEIRSWKKRHSFDYKRLIPHVGVYVGANFGSVLTDYHQKGGINAKAGILLQNELSNKLYVITNVFYNYISSDFKELSYIVTATKNLNDYWSAFAEIEGTSSQYKNKTNIGVGAAYLYNENLQFNASLRGTLQQNEVGMYAGIGASYRLNKHQDKFLEVDEFGNKIEEQEEENYDENKGFFGRLIAKVKGLFKNKNKQTITVKNGEKEEKITIDKPRRTRSKSLIEMITKEDKKEKKKTIKEAKKAEKKAKKKAEKKLKNIEKERLKAEKDRNKETERKEKERLKLEKNIQKKAEKEAKRKEKERLKLEKEIKKLEEDLKKEEKKDD</sequence>
<gene>
    <name evidence="3" type="ORF">TD3509T_1717</name>
</gene>
<evidence type="ECO:0008006" key="5">
    <source>
        <dbReference type="Google" id="ProtNLM"/>
    </source>
</evidence>
<feature type="region of interest" description="Disordered" evidence="1">
    <location>
        <begin position="377"/>
        <end position="446"/>
    </location>
</feature>
<feature type="compositionally biased region" description="Basic and acidic residues" evidence="1">
    <location>
        <begin position="399"/>
        <end position="446"/>
    </location>
</feature>
<keyword evidence="4" id="KW-1185">Reference proteome</keyword>
<feature type="signal peptide" evidence="2">
    <location>
        <begin position="1"/>
        <end position="32"/>
    </location>
</feature>
<name>A0ABM9NYV4_9FLAO</name>
<accession>A0ABM9NYV4</accession>
<evidence type="ECO:0000256" key="2">
    <source>
        <dbReference type="SAM" id="SignalP"/>
    </source>
</evidence>
<dbReference type="Proteomes" id="UP001497514">
    <property type="component" value="Chromosome"/>
</dbReference>
<feature type="chain" id="PRO_5045473351" description="Transporter" evidence="2">
    <location>
        <begin position="33"/>
        <end position="469"/>
    </location>
</feature>
<evidence type="ECO:0000313" key="3">
    <source>
        <dbReference type="EMBL" id="CAL2084474.1"/>
    </source>
</evidence>
<reference evidence="3 4" key="1">
    <citation type="submission" date="2024-05" db="EMBL/GenBank/DDBJ databases">
        <authorList>
            <person name="Duchaud E."/>
        </authorList>
    </citation>
    <scope>NUCLEOTIDE SEQUENCE [LARGE SCALE GENOMIC DNA]</scope>
    <source>
        <strain evidence="3">Ena-SAMPLE-TAB-13-05-2024-13:56:06:370-140309</strain>
    </source>
</reference>
<evidence type="ECO:0000313" key="4">
    <source>
        <dbReference type="Proteomes" id="UP001497514"/>
    </source>
</evidence>
<protein>
    <recommendedName>
        <fullName evidence="5">Transporter</fullName>
    </recommendedName>
</protein>
<feature type="compositionally biased region" description="Basic and acidic residues" evidence="1">
    <location>
        <begin position="377"/>
        <end position="387"/>
    </location>
</feature>
<dbReference type="InterPro" id="IPR025737">
    <property type="entry name" value="FApF"/>
</dbReference>
<dbReference type="EMBL" id="OZ038524">
    <property type="protein sequence ID" value="CAL2084474.1"/>
    <property type="molecule type" value="Genomic_DNA"/>
</dbReference>
<proteinExistence type="predicted"/>
<dbReference type="Pfam" id="PF13557">
    <property type="entry name" value="Phenol_MetA_deg"/>
    <property type="match status" value="1"/>
</dbReference>
<feature type="compositionally biased region" description="Basic residues" evidence="1">
    <location>
        <begin position="388"/>
        <end position="398"/>
    </location>
</feature>
<keyword evidence="2" id="KW-0732">Signal</keyword>